<keyword evidence="1" id="KW-0722">Serine protease inhibitor</keyword>
<dbReference type="SUPFAM" id="SSF57567">
    <property type="entry name" value="Serine protease inhibitors"/>
    <property type="match status" value="1"/>
</dbReference>
<proteinExistence type="predicted"/>
<feature type="chain" id="PRO_5016679947" evidence="2">
    <location>
        <begin position="20"/>
        <end position="92"/>
    </location>
</feature>
<dbReference type="Gene3D" id="2.10.25.10">
    <property type="entry name" value="Laminin"/>
    <property type="match status" value="1"/>
</dbReference>
<dbReference type="InterPro" id="IPR036084">
    <property type="entry name" value="Ser_inhib-like_sf"/>
</dbReference>
<evidence type="ECO:0000313" key="3">
    <source>
        <dbReference type="EMBL" id="RCN43982.1"/>
    </source>
</evidence>
<dbReference type="EMBL" id="JOJR01000141">
    <property type="protein sequence ID" value="RCN43982.1"/>
    <property type="molecule type" value="Genomic_DNA"/>
</dbReference>
<dbReference type="CDD" id="cd19941">
    <property type="entry name" value="TIL"/>
    <property type="match status" value="1"/>
</dbReference>
<dbReference type="GO" id="GO:0004867">
    <property type="term" value="F:serine-type endopeptidase inhibitor activity"/>
    <property type="evidence" value="ECO:0007669"/>
    <property type="project" value="UniProtKB-KW"/>
</dbReference>
<protein>
    <submittedName>
        <fullName evidence="3">Trypsin Inhibitor like cysteine rich domain protein</fullName>
    </submittedName>
</protein>
<dbReference type="STRING" id="29170.A0A368GI04"/>
<comment type="caution">
    <text evidence="3">The sequence shown here is derived from an EMBL/GenBank/DDBJ whole genome shotgun (WGS) entry which is preliminary data.</text>
</comment>
<evidence type="ECO:0000256" key="1">
    <source>
        <dbReference type="ARBA" id="ARBA00022900"/>
    </source>
</evidence>
<keyword evidence="1" id="KW-0646">Protease inhibitor</keyword>
<dbReference type="OrthoDB" id="5788972at2759"/>
<name>A0A368GI04_ANCCA</name>
<keyword evidence="4" id="KW-1185">Reference proteome</keyword>
<dbReference type="AlphaFoldDB" id="A0A368GI04"/>
<keyword evidence="2" id="KW-0732">Signal</keyword>
<evidence type="ECO:0000313" key="4">
    <source>
        <dbReference type="Proteomes" id="UP000252519"/>
    </source>
</evidence>
<gene>
    <name evidence="3" type="ORF">ANCCAN_10009</name>
</gene>
<evidence type="ECO:0000256" key="2">
    <source>
        <dbReference type="SAM" id="SignalP"/>
    </source>
</evidence>
<feature type="signal peptide" evidence="2">
    <location>
        <begin position="1"/>
        <end position="19"/>
    </location>
</feature>
<sequence length="92" mass="10333">MSQLFLILVCFVLTSVSSAVEETYDDNSAVITEAVETHKCKINEVWMECGTCENKCGEPRVPCPRMCKPPQCQCPTHKGFRRDKNGDCVKCD</sequence>
<organism evidence="3 4">
    <name type="scientific">Ancylostoma caninum</name>
    <name type="common">Dog hookworm</name>
    <dbReference type="NCBI Taxonomy" id="29170"/>
    <lineage>
        <taxon>Eukaryota</taxon>
        <taxon>Metazoa</taxon>
        <taxon>Ecdysozoa</taxon>
        <taxon>Nematoda</taxon>
        <taxon>Chromadorea</taxon>
        <taxon>Rhabditida</taxon>
        <taxon>Rhabditina</taxon>
        <taxon>Rhabditomorpha</taxon>
        <taxon>Strongyloidea</taxon>
        <taxon>Ancylostomatidae</taxon>
        <taxon>Ancylostomatinae</taxon>
        <taxon>Ancylostoma</taxon>
    </lineage>
</organism>
<dbReference type="Proteomes" id="UP000252519">
    <property type="component" value="Unassembled WGS sequence"/>
</dbReference>
<reference evidence="3 4" key="1">
    <citation type="submission" date="2014-10" db="EMBL/GenBank/DDBJ databases">
        <title>Draft genome of the hookworm Ancylostoma caninum.</title>
        <authorList>
            <person name="Mitreva M."/>
        </authorList>
    </citation>
    <scope>NUCLEOTIDE SEQUENCE [LARGE SCALE GENOMIC DNA]</scope>
    <source>
        <strain evidence="3 4">Baltimore</strain>
    </source>
</reference>
<accession>A0A368GI04</accession>